<feature type="compositionally biased region" description="Low complexity" evidence="1">
    <location>
        <begin position="1"/>
        <end position="11"/>
    </location>
</feature>
<dbReference type="AlphaFoldDB" id="A0A538TUA2"/>
<keyword evidence="2" id="KW-0812">Transmembrane</keyword>
<accession>A0A538TUA2</accession>
<gene>
    <name evidence="3" type="ORF">E6K78_05535</name>
</gene>
<comment type="caution">
    <text evidence="3">The sequence shown here is derived from an EMBL/GenBank/DDBJ whole genome shotgun (WGS) entry which is preliminary data.</text>
</comment>
<organism evidence="3 4">
    <name type="scientific">Eiseniibacteriota bacterium</name>
    <dbReference type="NCBI Taxonomy" id="2212470"/>
    <lineage>
        <taxon>Bacteria</taxon>
        <taxon>Candidatus Eiseniibacteriota</taxon>
    </lineage>
</organism>
<feature type="transmembrane region" description="Helical" evidence="2">
    <location>
        <begin position="96"/>
        <end position="116"/>
    </location>
</feature>
<reference evidence="3 4" key="1">
    <citation type="journal article" date="2019" name="Nat. Microbiol.">
        <title>Mediterranean grassland soil C-N compound turnover is dependent on rainfall and depth, and is mediated by genomically divergent microorganisms.</title>
        <authorList>
            <person name="Diamond S."/>
            <person name="Andeer P.F."/>
            <person name="Li Z."/>
            <person name="Crits-Christoph A."/>
            <person name="Burstein D."/>
            <person name="Anantharaman K."/>
            <person name="Lane K.R."/>
            <person name="Thomas B.C."/>
            <person name="Pan C."/>
            <person name="Northen T.R."/>
            <person name="Banfield J.F."/>
        </authorList>
    </citation>
    <scope>NUCLEOTIDE SEQUENCE [LARGE SCALE GENOMIC DNA]</scope>
    <source>
        <strain evidence="3">WS_8</strain>
    </source>
</reference>
<feature type="region of interest" description="Disordered" evidence="1">
    <location>
        <begin position="1"/>
        <end position="35"/>
    </location>
</feature>
<sequence>MSGSASSSGGASHRGLKGLSRSRPDVTSAWSPTPKARCPHCARPVALLRGTHCVYCRKALGKFEGGQKEPSGEAALAIAEVMLGQGLKGQNRRSRWVMRIVAASVGGLLAAGVVGMCARVP</sequence>
<keyword evidence="2" id="KW-0472">Membrane</keyword>
<name>A0A538TUA2_UNCEI</name>
<proteinExistence type="predicted"/>
<evidence type="ECO:0000313" key="3">
    <source>
        <dbReference type="EMBL" id="TMQ67204.1"/>
    </source>
</evidence>
<evidence type="ECO:0000256" key="2">
    <source>
        <dbReference type="SAM" id="Phobius"/>
    </source>
</evidence>
<dbReference type="Proteomes" id="UP000316609">
    <property type="component" value="Unassembled WGS sequence"/>
</dbReference>
<evidence type="ECO:0000256" key="1">
    <source>
        <dbReference type="SAM" id="MobiDB-lite"/>
    </source>
</evidence>
<dbReference type="EMBL" id="VBOY01000047">
    <property type="protein sequence ID" value="TMQ67204.1"/>
    <property type="molecule type" value="Genomic_DNA"/>
</dbReference>
<protein>
    <submittedName>
        <fullName evidence="3">Uncharacterized protein</fullName>
    </submittedName>
</protein>
<evidence type="ECO:0000313" key="4">
    <source>
        <dbReference type="Proteomes" id="UP000316609"/>
    </source>
</evidence>
<keyword evidence="2" id="KW-1133">Transmembrane helix</keyword>